<proteinExistence type="inferred from homology"/>
<dbReference type="GO" id="GO:0005739">
    <property type="term" value="C:mitochondrion"/>
    <property type="evidence" value="ECO:0007669"/>
    <property type="project" value="TreeGrafter"/>
</dbReference>
<comment type="caution">
    <text evidence="4">The sequence shown here is derived from an EMBL/GenBank/DDBJ whole genome shotgun (WGS) entry which is preliminary data.</text>
</comment>
<feature type="compositionally biased region" description="Low complexity" evidence="2">
    <location>
        <begin position="177"/>
        <end position="192"/>
    </location>
</feature>
<evidence type="ECO:0000313" key="4">
    <source>
        <dbReference type="EMBL" id="KAH8995445.1"/>
    </source>
</evidence>
<gene>
    <name evidence="4" type="ORF">EDB92DRAFT_2063539</name>
</gene>
<dbReference type="PANTHER" id="PTHR12184:SF1">
    <property type="entry name" value="UBIQUINOL-CYTOCHROME-C REDUCTASE COMPLEX ASSEMBLY FACTOR 1"/>
    <property type="match status" value="1"/>
</dbReference>
<dbReference type="GO" id="GO:0034551">
    <property type="term" value="P:mitochondrial respiratory chain complex III assembly"/>
    <property type="evidence" value="ECO:0007669"/>
    <property type="project" value="TreeGrafter"/>
</dbReference>
<dbReference type="Proteomes" id="UP001201163">
    <property type="component" value="Unassembled WGS sequence"/>
</dbReference>
<dbReference type="InterPro" id="IPR007129">
    <property type="entry name" value="Ubiqinol_cyt_c_chaperone_CPB3"/>
</dbReference>
<dbReference type="EMBL" id="JAKELL010000012">
    <property type="protein sequence ID" value="KAH8995445.1"/>
    <property type="molecule type" value="Genomic_DNA"/>
</dbReference>
<dbReference type="PANTHER" id="PTHR12184">
    <property type="entry name" value="UBIQUINOL-CYTOCHROME C REDUCTASE COMPLEX ASSEMBLY FACTOR 1 FAMILY MEMBER"/>
    <property type="match status" value="1"/>
</dbReference>
<dbReference type="Pfam" id="PF03981">
    <property type="entry name" value="Ubiq_cyt_C_chap"/>
    <property type="match status" value="2"/>
</dbReference>
<feature type="domain" description="Ubiquinol-cytochrome c chaperone" evidence="3">
    <location>
        <begin position="109"/>
        <end position="167"/>
    </location>
</feature>
<comment type="similarity">
    <text evidence="1">Belongs to the CBP3 family.</text>
</comment>
<dbReference type="InterPro" id="IPR021150">
    <property type="entry name" value="Ubiq_cyt_c_chap"/>
</dbReference>
<sequence>MQRAILRPLRHPLCTQRNAYILRSYVSAPVPKPTPGPTKPYLHEKVPPPEQSWLTRKLKQSPTAMRVFLKVFGALGYGSSRQVAARRALALYEQLCAGRAEEDREFWAQECHLPPTFQSWFMVTNLHIWMLTTRLRALPAPHAQAHIQGLIDHFFLDVEDRIRQVLQPQSQPPGQTPAPAAEPTTAPARPTPFYGASPTPNTPNGGATAPAAQKRGRAPEALVTKQMKIFREQWAGLGVALDLALAQSSDAELAAAMWRNLLGARGAQGLALALAPTSPVPEFRRAVNPGGAVARLSEAARMREETRDDGSGVHDFGPEERDAYVQFPETMLVLTTYIRAEIARLAAIPDEKIMGPSGALGREAEGVAALRFGKIASAKALLDNLLEDS</sequence>
<name>A0AAD4LM21_9AGAM</name>
<dbReference type="AlphaFoldDB" id="A0AAD4LM21"/>
<feature type="domain" description="Ubiquinol-cytochrome c chaperone" evidence="3">
    <location>
        <begin position="219"/>
        <end position="268"/>
    </location>
</feature>
<evidence type="ECO:0000313" key="5">
    <source>
        <dbReference type="Proteomes" id="UP001201163"/>
    </source>
</evidence>
<evidence type="ECO:0000256" key="1">
    <source>
        <dbReference type="ARBA" id="ARBA00006407"/>
    </source>
</evidence>
<evidence type="ECO:0000259" key="3">
    <source>
        <dbReference type="Pfam" id="PF03981"/>
    </source>
</evidence>
<feature type="region of interest" description="Disordered" evidence="2">
    <location>
        <begin position="168"/>
        <end position="219"/>
    </location>
</feature>
<reference evidence="4" key="1">
    <citation type="submission" date="2022-01" db="EMBL/GenBank/DDBJ databases">
        <title>Comparative genomics reveals a dynamic genome evolution in the ectomycorrhizal milk-cap (Lactarius) mushrooms.</title>
        <authorList>
            <consortium name="DOE Joint Genome Institute"/>
            <person name="Lebreton A."/>
            <person name="Tang N."/>
            <person name="Kuo A."/>
            <person name="LaButti K."/>
            <person name="Drula E."/>
            <person name="Barry K."/>
            <person name="Clum A."/>
            <person name="Lipzen A."/>
            <person name="Mousain D."/>
            <person name="Ng V."/>
            <person name="Wang R."/>
            <person name="Wang X."/>
            <person name="Dai Y."/>
            <person name="Henrissat B."/>
            <person name="Grigoriev I.V."/>
            <person name="Guerin-Laguette A."/>
            <person name="Yu F."/>
            <person name="Martin F.M."/>
        </authorList>
    </citation>
    <scope>NUCLEOTIDE SEQUENCE</scope>
    <source>
        <strain evidence="4">QP</strain>
    </source>
</reference>
<protein>
    <recommendedName>
        <fullName evidence="3">Ubiquinol-cytochrome c chaperone domain-containing protein</fullName>
    </recommendedName>
</protein>
<accession>A0AAD4LM21</accession>
<evidence type="ECO:0000256" key="2">
    <source>
        <dbReference type="SAM" id="MobiDB-lite"/>
    </source>
</evidence>
<keyword evidence="5" id="KW-1185">Reference proteome</keyword>
<organism evidence="4 5">
    <name type="scientific">Lactarius akahatsu</name>
    <dbReference type="NCBI Taxonomy" id="416441"/>
    <lineage>
        <taxon>Eukaryota</taxon>
        <taxon>Fungi</taxon>
        <taxon>Dikarya</taxon>
        <taxon>Basidiomycota</taxon>
        <taxon>Agaricomycotina</taxon>
        <taxon>Agaricomycetes</taxon>
        <taxon>Russulales</taxon>
        <taxon>Russulaceae</taxon>
        <taxon>Lactarius</taxon>
    </lineage>
</organism>